<evidence type="ECO:0000259" key="2">
    <source>
        <dbReference type="PROSITE" id="PS51898"/>
    </source>
</evidence>
<organism evidence="3 4">
    <name type="scientific">Streptomyces chlorus</name>
    <dbReference type="NCBI Taxonomy" id="887452"/>
    <lineage>
        <taxon>Bacteria</taxon>
        <taxon>Bacillati</taxon>
        <taxon>Actinomycetota</taxon>
        <taxon>Actinomycetes</taxon>
        <taxon>Kitasatosporales</taxon>
        <taxon>Streptomycetaceae</taxon>
        <taxon>Streptomyces</taxon>
    </lineage>
</organism>
<evidence type="ECO:0000313" key="4">
    <source>
        <dbReference type="Proteomes" id="UP001596180"/>
    </source>
</evidence>
<dbReference type="InterPro" id="IPR011010">
    <property type="entry name" value="DNA_brk_join_enz"/>
</dbReference>
<evidence type="ECO:0000313" key="3">
    <source>
        <dbReference type="EMBL" id="MFC5851736.1"/>
    </source>
</evidence>
<feature type="domain" description="Tyr recombinase" evidence="2">
    <location>
        <begin position="12"/>
        <end position="233"/>
    </location>
</feature>
<comment type="caution">
    <text evidence="3">The sequence shown here is derived from an EMBL/GenBank/DDBJ whole genome shotgun (WGS) entry which is preliminary data.</text>
</comment>
<dbReference type="SUPFAM" id="SSF56349">
    <property type="entry name" value="DNA breaking-rejoining enzymes"/>
    <property type="match status" value="1"/>
</dbReference>
<keyword evidence="4" id="KW-1185">Reference proteome</keyword>
<sequence>MTSRWWIFNEDFIGKAIPESVIRQLDAHLDTLGTGSTYGCRDIAPDARQLLYRTMYIVLRDTGRRPLEIVSLARDCLEIHNGQPTLIWDNHKRKRHRRRLPITTSTADAIRIWQACRDQLHLPAKGDRYLFPSLTALSDAPHISSTYLSDALRLWADALPQLHAEGTDSKGQRLLFDRSLIYPYAFRHSYAQRHADAGTPVDVLRELMDHKSIAMTQRYYTVSLKRKSEAVAKLSAHVLDQHGHLSPSSSTAYEMRSVAVPYGGCTEPSNVKAGGQACPIRFQCAGCGFYRPDPSYLPAIEHHINELRVR</sequence>
<keyword evidence="1" id="KW-0233">DNA recombination</keyword>
<dbReference type="EMBL" id="JBHSOA010000013">
    <property type="protein sequence ID" value="MFC5851736.1"/>
    <property type="molecule type" value="Genomic_DNA"/>
</dbReference>
<evidence type="ECO:0000256" key="1">
    <source>
        <dbReference type="ARBA" id="ARBA00023172"/>
    </source>
</evidence>
<protein>
    <submittedName>
        <fullName evidence="3">Tyrosine-type recombinase/integrase</fullName>
    </submittedName>
</protein>
<dbReference type="InterPro" id="IPR002104">
    <property type="entry name" value="Integrase_catalytic"/>
</dbReference>
<dbReference type="Proteomes" id="UP001596180">
    <property type="component" value="Unassembled WGS sequence"/>
</dbReference>
<reference evidence="4" key="1">
    <citation type="journal article" date="2019" name="Int. J. Syst. Evol. Microbiol.">
        <title>The Global Catalogue of Microorganisms (GCM) 10K type strain sequencing project: providing services to taxonomists for standard genome sequencing and annotation.</title>
        <authorList>
            <consortium name="The Broad Institute Genomics Platform"/>
            <consortium name="The Broad Institute Genome Sequencing Center for Infectious Disease"/>
            <person name="Wu L."/>
            <person name="Ma J."/>
        </authorList>
    </citation>
    <scope>NUCLEOTIDE SEQUENCE [LARGE SCALE GENOMIC DNA]</scope>
    <source>
        <strain evidence="4">JCM 10411</strain>
    </source>
</reference>
<proteinExistence type="predicted"/>
<accession>A0ABW1DVA7</accession>
<dbReference type="PROSITE" id="PS51898">
    <property type="entry name" value="TYR_RECOMBINASE"/>
    <property type="match status" value="1"/>
</dbReference>
<dbReference type="Pfam" id="PF00589">
    <property type="entry name" value="Phage_integrase"/>
    <property type="match status" value="1"/>
</dbReference>
<dbReference type="Gene3D" id="1.10.443.10">
    <property type="entry name" value="Intergrase catalytic core"/>
    <property type="match status" value="1"/>
</dbReference>
<dbReference type="RefSeq" id="WP_381360030.1">
    <property type="nucleotide sequence ID" value="NZ_JBHSOA010000013.1"/>
</dbReference>
<dbReference type="CDD" id="cd00397">
    <property type="entry name" value="DNA_BRE_C"/>
    <property type="match status" value="1"/>
</dbReference>
<name>A0ABW1DVA7_9ACTN</name>
<dbReference type="InterPro" id="IPR013762">
    <property type="entry name" value="Integrase-like_cat_sf"/>
</dbReference>
<gene>
    <name evidence="3" type="ORF">ACFPZI_07785</name>
</gene>